<sequence>MISLYYNLIPMPTMPIASEIEIQLSEQLKTKIIQAIHSSQGWISFDRFMEFALYDPEFGYYNGNLRKFGEKGDFVTASEISSFFAKTMCIQFEEIFLSLDKNIIEIGAGSGKFALEVIQSLDSKKIDHYFILEISHSLRKRQYELLIKNLPPHLFSKVQWIDKIPQEYNGIVFCNELLDALPVDLIKKSSGIPYQKGVGLENDLFIWKDKAIKDLSTYDHINLESLPDNYLAEDAIHIKSWINNISESISKGVVIIIDYGFNHSEYFHEQRSQGTLMCHFKHHAHDNPLIQVGIQDITSHVNFSYVAREASSKGLHINGFISQANFLINCGILELLEKINIEDSLLYMKSVSEIQKLLSPSEMGDLFKVMTIEKNIDINLVGLKNNNKVKTL</sequence>
<dbReference type="GO" id="GO:0035243">
    <property type="term" value="F:protein-arginine omega-N symmetric methyltransferase activity"/>
    <property type="evidence" value="ECO:0007669"/>
    <property type="project" value="TreeGrafter"/>
</dbReference>
<evidence type="ECO:0000256" key="1">
    <source>
        <dbReference type="ARBA" id="ARBA00022603"/>
    </source>
</evidence>
<proteinExistence type="predicted"/>
<dbReference type="InterPro" id="IPR038375">
    <property type="entry name" value="NDUFAF7_sf"/>
</dbReference>
<dbReference type="GO" id="GO:0032259">
    <property type="term" value="P:methylation"/>
    <property type="evidence" value="ECO:0007669"/>
    <property type="project" value="UniProtKB-KW"/>
</dbReference>
<dbReference type="AlphaFoldDB" id="A0AAX1EXW2"/>
<dbReference type="KEGG" id="muv:FIT94_00720"/>
<dbReference type="Proteomes" id="UP000314901">
    <property type="component" value="Chromosome"/>
</dbReference>
<evidence type="ECO:0000313" key="4">
    <source>
        <dbReference type="Proteomes" id="UP000314901"/>
    </source>
</evidence>
<dbReference type="InterPro" id="IPR003788">
    <property type="entry name" value="NDUFAF7"/>
</dbReference>
<dbReference type="EMBL" id="CP040953">
    <property type="protein sequence ID" value="QDC40624.1"/>
    <property type="molecule type" value="Genomic_DNA"/>
</dbReference>
<reference evidence="3 4" key="1">
    <citation type="journal article" date="2019" name="ISME J.">
        <title>Evolution in action: habitat transition from sediment to the pelagial leads to genome streamlining in Methylophilaceae.</title>
        <authorList>
            <person name="Salcher M."/>
            <person name="Schaefle D."/>
            <person name="Kaspar M."/>
            <person name="Neuenschwander S.M."/>
            <person name="Ghai R."/>
        </authorList>
    </citation>
    <scope>NUCLEOTIDE SEQUENCE [LARGE SCALE GENOMIC DNA]</scope>
    <source>
        <strain evidence="3 4">MMS-RVI-51</strain>
    </source>
</reference>
<keyword evidence="2" id="KW-0808">Transferase</keyword>
<accession>A0AAX1EXW2</accession>
<gene>
    <name evidence="3" type="ORF">FIT94_00720</name>
</gene>
<dbReference type="PANTHER" id="PTHR12049:SF7">
    <property type="entry name" value="PROTEIN ARGININE METHYLTRANSFERASE NDUFAF7, MITOCHONDRIAL"/>
    <property type="match status" value="1"/>
</dbReference>
<dbReference type="GeneID" id="66284388"/>
<dbReference type="Gene3D" id="3.40.50.12710">
    <property type="match status" value="1"/>
</dbReference>
<name>A0AAX1EXW2_9PROT</name>
<dbReference type="SUPFAM" id="SSF53335">
    <property type="entry name" value="S-adenosyl-L-methionine-dependent methyltransferases"/>
    <property type="match status" value="1"/>
</dbReference>
<dbReference type="Pfam" id="PF02636">
    <property type="entry name" value="Methyltransf_28"/>
    <property type="match status" value="1"/>
</dbReference>
<organism evidence="3 4">
    <name type="scientific">Candidatus Methylopumilus universalis</name>
    <dbReference type="NCBI Taxonomy" id="2588536"/>
    <lineage>
        <taxon>Bacteria</taxon>
        <taxon>Pseudomonadati</taxon>
        <taxon>Pseudomonadota</taxon>
        <taxon>Betaproteobacteria</taxon>
        <taxon>Nitrosomonadales</taxon>
        <taxon>Methylophilaceae</taxon>
        <taxon>Candidatus Methylopumilus</taxon>
    </lineage>
</organism>
<keyword evidence="1 3" id="KW-0489">Methyltransferase</keyword>
<dbReference type="PANTHER" id="PTHR12049">
    <property type="entry name" value="PROTEIN ARGININE METHYLTRANSFERASE NDUFAF7, MITOCHONDRIAL"/>
    <property type="match status" value="1"/>
</dbReference>
<dbReference type="RefSeq" id="WP_139866780.1">
    <property type="nucleotide sequence ID" value="NZ_CP040949.1"/>
</dbReference>
<evidence type="ECO:0000256" key="2">
    <source>
        <dbReference type="ARBA" id="ARBA00022679"/>
    </source>
</evidence>
<evidence type="ECO:0000313" key="3">
    <source>
        <dbReference type="EMBL" id="QDC40624.1"/>
    </source>
</evidence>
<protein>
    <submittedName>
        <fullName evidence="3">Class I SAM-dependent methyltransferase</fullName>
    </submittedName>
</protein>
<dbReference type="InterPro" id="IPR029063">
    <property type="entry name" value="SAM-dependent_MTases_sf"/>
</dbReference>